<dbReference type="Gene3D" id="3.40.250.10">
    <property type="entry name" value="Rhodanese-like domain"/>
    <property type="match status" value="2"/>
</dbReference>
<dbReference type="InterPro" id="IPR001763">
    <property type="entry name" value="Rhodanese-like_dom"/>
</dbReference>
<feature type="domain" description="Rhodanese" evidence="3">
    <location>
        <begin position="19"/>
        <end position="137"/>
    </location>
</feature>
<accession>A0A380BG94</accession>
<evidence type="ECO:0000259" key="3">
    <source>
        <dbReference type="PROSITE" id="PS50206"/>
    </source>
</evidence>
<dbReference type="GO" id="GO:0016784">
    <property type="term" value="F:3-mercaptopyruvate sulfurtransferase activity"/>
    <property type="evidence" value="ECO:0007669"/>
    <property type="project" value="UniProtKB-EC"/>
</dbReference>
<dbReference type="Proteomes" id="UP000254893">
    <property type="component" value="Unassembled WGS sequence"/>
</dbReference>
<name>A0A380BG94_SPHSI</name>
<sequence length="285" mass="31080">MKVPFPLIRVEELSQLYQDQKDFILIDASAGAQAFDQYRAGHLQGALFMDLETQLAAVPQNAADGGRHPLPEPKIFANILSESGILPSHRIVVYDDKNGANAAARLWWMLKAIGHEQVQLLDGGLQAAKNYGIPLSNSLPTPLPASVYPSRDWLLPVASFAEVQQASTDDSYTIVDVRDQIRFDGITEPIDLIAGHIPNAVNIPFQSNLDNTGLFRTPEQLTAQYQPLLESKGAAQLIVHCGSGVTACHSLLAFAAAGLEIPKLYVGSWSEWSRNDLPMITKANN</sequence>
<evidence type="ECO:0000313" key="4">
    <source>
        <dbReference type="EMBL" id="SUJ01016.1"/>
    </source>
</evidence>
<dbReference type="AlphaFoldDB" id="A0A380BG94"/>
<dbReference type="Pfam" id="PF00581">
    <property type="entry name" value="Rhodanese"/>
    <property type="match status" value="2"/>
</dbReference>
<dbReference type="PROSITE" id="PS50206">
    <property type="entry name" value="RHODANESE_3"/>
    <property type="match status" value="2"/>
</dbReference>
<dbReference type="SMART" id="SM00450">
    <property type="entry name" value="RHOD"/>
    <property type="match status" value="2"/>
</dbReference>
<dbReference type="CDD" id="cd01449">
    <property type="entry name" value="TST_Repeat_2"/>
    <property type="match status" value="1"/>
</dbReference>
<dbReference type="GO" id="GO:0004792">
    <property type="term" value="F:thiosulfate-cyanide sulfurtransferase activity"/>
    <property type="evidence" value="ECO:0007669"/>
    <property type="project" value="TreeGrafter"/>
</dbReference>
<dbReference type="EC" id="2.8.1.2" evidence="4"/>
<reference evidence="4 5" key="1">
    <citation type="submission" date="2018-06" db="EMBL/GenBank/DDBJ databases">
        <authorList>
            <consortium name="Pathogen Informatics"/>
            <person name="Doyle S."/>
        </authorList>
    </citation>
    <scope>NUCLEOTIDE SEQUENCE [LARGE SCALE GENOMIC DNA]</scope>
    <source>
        <strain evidence="4 5">NCTC11388</strain>
    </source>
</reference>
<keyword evidence="1 4" id="KW-0808">Transferase</keyword>
<evidence type="ECO:0000313" key="5">
    <source>
        <dbReference type="Proteomes" id="UP000254893"/>
    </source>
</evidence>
<dbReference type="InterPro" id="IPR036873">
    <property type="entry name" value="Rhodanese-like_dom_sf"/>
</dbReference>
<dbReference type="InterPro" id="IPR045078">
    <property type="entry name" value="TST/MPST-like"/>
</dbReference>
<dbReference type="RefSeq" id="WP_115169051.1">
    <property type="nucleotide sequence ID" value="NZ_UGYW01000002.1"/>
</dbReference>
<protein>
    <submittedName>
        <fullName evidence="4">3-mercaptopyruvate sulfurtransferase</fullName>
        <ecNumber evidence="4">2.8.1.2</ecNumber>
    </submittedName>
</protein>
<keyword evidence="2" id="KW-0677">Repeat</keyword>
<organism evidence="4 5">
    <name type="scientific">Sphingobacterium spiritivorum</name>
    <name type="common">Flavobacterium spiritivorum</name>
    <dbReference type="NCBI Taxonomy" id="258"/>
    <lineage>
        <taxon>Bacteria</taxon>
        <taxon>Pseudomonadati</taxon>
        <taxon>Bacteroidota</taxon>
        <taxon>Sphingobacteriia</taxon>
        <taxon>Sphingobacteriales</taxon>
        <taxon>Sphingobacteriaceae</taxon>
        <taxon>Sphingobacterium</taxon>
    </lineage>
</organism>
<feature type="domain" description="Rhodanese" evidence="3">
    <location>
        <begin position="168"/>
        <end position="281"/>
    </location>
</feature>
<gene>
    <name evidence="4" type="primary">sseA</name>
    <name evidence="4" type="ORF">NCTC11388_00616</name>
</gene>
<dbReference type="SUPFAM" id="SSF52821">
    <property type="entry name" value="Rhodanese/Cell cycle control phosphatase"/>
    <property type="match status" value="2"/>
</dbReference>
<proteinExistence type="predicted"/>
<evidence type="ECO:0000256" key="2">
    <source>
        <dbReference type="ARBA" id="ARBA00022737"/>
    </source>
</evidence>
<evidence type="ECO:0000256" key="1">
    <source>
        <dbReference type="ARBA" id="ARBA00022679"/>
    </source>
</evidence>
<dbReference type="PANTHER" id="PTHR11364">
    <property type="entry name" value="THIOSULFATE SULFERTANSFERASE"/>
    <property type="match status" value="1"/>
</dbReference>
<dbReference type="PANTHER" id="PTHR11364:SF27">
    <property type="entry name" value="SULFURTRANSFERASE"/>
    <property type="match status" value="1"/>
</dbReference>
<keyword evidence="4" id="KW-0670">Pyruvate</keyword>
<dbReference type="CDD" id="cd01448">
    <property type="entry name" value="TST_Repeat_1"/>
    <property type="match status" value="1"/>
</dbReference>
<dbReference type="EMBL" id="UGYW01000002">
    <property type="protein sequence ID" value="SUJ01016.1"/>
    <property type="molecule type" value="Genomic_DNA"/>
</dbReference>